<name>A0ABN1WJG5_9ACTN</name>
<proteinExistence type="predicted"/>
<sequence>MSLDLPTSGPEPDGAERVRVLTYNIRSQRDDRAALVRVIRACEPDLICVQESPRYWRPEGQAAWLARRTGTVILSGGGRATAGPLLLGRPRVQVLSRHDVLLRKRRGLYARGFATAVVRIGRSAPFALTSCHLSTEAAERFEQFQLLPGQAVGRAHSVIAGDFNEEPQAPGWRWLAERYQDGYALARWGADYIARPGNPIQRLDAVFASPGVAVLACGIPPLPRADLLAAADHLPVLAVLRVPAA</sequence>
<dbReference type="GO" id="GO:0004519">
    <property type="term" value="F:endonuclease activity"/>
    <property type="evidence" value="ECO:0007669"/>
    <property type="project" value="UniProtKB-KW"/>
</dbReference>
<organism evidence="2 3">
    <name type="scientific">Kitasatospora nipponensis</name>
    <dbReference type="NCBI Taxonomy" id="258049"/>
    <lineage>
        <taxon>Bacteria</taxon>
        <taxon>Bacillati</taxon>
        <taxon>Actinomycetota</taxon>
        <taxon>Actinomycetes</taxon>
        <taxon>Kitasatosporales</taxon>
        <taxon>Streptomycetaceae</taxon>
        <taxon>Kitasatospora</taxon>
    </lineage>
</organism>
<dbReference type="Pfam" id="PF03372">
    <property type="entry name" value="Exo_endo_phos"/>
    <property type="match status" value="1"/>
</dbReference>
<keyword evidence="3" id="KW-1185">Reference proteome</keyword>
<feature type="domain" description="Endonuclease/exonuclease/phosphatase" evidence="1">
    <location>
        <begin position="21"/>
        <end position="233"/>
    </location>
</feature>
<reference evidence="3" key="1">
    <citation type="journal article" date="2019" name="Int. J. Syst. Evol. Microbiol.">
        <title>The Global Catalogue of Microorganisms (GCM) 10K type strain sequencing project: providing services to taxonomists for standard genome sequencing and annotation.</title>
        <authorList>
            <consortium name="The Broad Institute Genomics Platform"/>
            <consortium name="The Broad Institute Genome Sequencing Center for Infectious Disease"/>
            <person name="Wu L."/>
            <person name="Ma J."/>
        </authorList>
    </citation>
    <scope>NUCLEOTIDE SEQUENCE [LARGE SCALE GENOMIC DNA]</scope>
    <source>
        <strain evidence="3">JCM 13004</strain>
    </source>
</reference>
<keyword evidence="2" id="KW-0255">Endonuclease</keyword>
<evidence type="ECO:0000313" key="2">
    <source>
        <dbReference type="EMBL" id="GAA1251617.1"/>
    </source>
</evidence>
<keyword evidence="2" id="KW-0378">Hydrolase</keyword>
<protein>
    <submittedName>
        <fullName evidence="2">Endonuclease/exonuclease/phosphatase family protein</fullName>
    </submittedName>
</protein>
<dbReference type="Gene3D" id="3.60.10.10">
    <property type="entry name" value="Endonuclease/exonuclease/phosphatase"/>
    <property type="match status" value="1"/>
</dbReference>
<evidence type="ECO:0000259" key="1">
    <source>
        <dbReference type="Pfam" id="PF03372"/>
    </source>
</evidence>
<dbReference type="InterPro" id="IPR036691">
    <property type="entry name" value="Endo/exonu/phosph_ase_sf"/>
</dbReference>
<keyword evidence="2" id="KW-0540">Nuclease</keyword>
<evidence type="ECO:0000313" key="3">
    <source>
        <dbReference type="Proteomes" id="UP001500037"/>
    </source>
</evidence>
<gene>
    <name evidence="2" type="ORF">GCM10009665_47870</name>
</gene>
<dbReference type="RefSeq" id="WP_344443996.1">
    <property type="nucleotide sequence ID" value="NZ_BAAALF010000096.1"/>
</dbReference>
<dbReference type="InterPro" id="IPR005135">
    <property type="entry name" value="Endo/exonuclease/phosphatase"/>
</dbReference>
<dbReference type="SUPFAM" id="SSF56219">
    <property type="entry name" value="DNase I-like"/>
    <property type="match status" value="1"/>
</dbReference>
<dbReference type="Proteomes" id="UP001500037">
    <property type="component" value="Unassembled WGS sequence"/>
</dbReference>
<dbReference type="EMBL" id="BAAALF010000096">
    <property type="protein sequence ID" value="GAA1251617.1"/>
    <property type="molecule type" value="Genomic_DNA"/>
</dbReference>
<comment type="caution">
    <text evidence="2">The sequence shown here is derived from an EMBL/GenBank/DDBJ whole genome shotgun (WGS) entry which is preliminary data.</text>
</comment>
<accession>A0ABN1WJG5</accession>